<dbReference type="Gene3D" id="2.40.70.10">
    <property type="entry name" value="Acid Proteases"/>
    <property type="match status" value="1"/>
</dbReference>
<evidence type="ECO:0008006" key="5">
    <source>
        <dbReference type="Google" id="ProtNLM"/>
    </source>
</evidence>
<name>A0A329RYG2_9STRA</name>
<dbReference type="EMBL" id="RCMK01001210">
    <property type="protein sequence ID" value="KAG2899297.1"/>
    <property type="molecule type" value="Genomic_DNA"/>
</dbReference>
<dbReference type="EMBL" id="RCMV01001373">
    <property type="protein sequence ID" value="KAG3208902.1"/>
    <property type="molecule type" value="Genomic_DNA"/>
</dbReference>
<accession>A0A329RYG2</accession>
<dbReference type="Proteomes" id="UP000760860">
    <property type="component" value="Unassembled WGS sequence"/>
</dbReference>
<evidence type="ECO:0000313" key="3">
    <source>
        <dbReference type="EMBL" id="RAW29654.1"/>
    </source>
</evidence>
<dbReference type="AlphaFoldDB" id="A0A329RYG2"/>
<organism evidence="3 4">
    <name type="scientific">Phytophthora cactorum</name>
    <dbReference type="NCBI Taxonomy" id="29920"/>
    <lineage>
        <taxon>Eukaryota</taxon>
        <taxon>Sar</taxon>
        <taxon>Stramenopiles</taxon>
        <taxon>Oomycota</taxon>
        <taxon>Peronosporomycetes</taxon>
        <taxon>Peronosporales</taxon>
        <taxon>Peronosporaceae</taxon>
        <taxon>Phytophthora</taxon>
    </lineage>
</organism>
<dbReference type="EMBL" id="MJFZ01000414">
    <property type="protein sequence ID" value="RAW29654.1"/>
    <property type="molecule type" value="Genomic_DNA"/>
</dbReference>
<reference evidence="1" key="2">
    <citation type="submission" date="2018-10" db="EMBL/GenBank/DDBJ databases">
        <title>Effector identification in a new, highly contiguous assembly of the strawberry crown rot pathogen Phytophthora cactorum.</title>
        <authorList>
            <person name="Armitage A.D."/>
            <person name="Nellist C.F."/>
            <person name="Bates H."/>
            <person name="Vickerstaff R.J."/>
            <person name="Harrison R.J."/>
        </authorList>
    </citation>
    <scope>NUCLEOTIDE SEQUENCE</scope>
    <source>
        <strain evidence="1">4040</strain>
        <strain evidence="2">P421</strain>
    </source>
</reference>
<evidence type="ECO:0000313" key="4">
    <source>
        <dbReference type="Proteomes" id="UP000251314"/>
    </source>
</evidence>
<comment type="caution">
    <text evidence="3">The sequence shown here is derived from an EMBL/GenBank/DDBJ whole genome shotgun (WGS) entry which is preliminary data.</text>
</comment>
<gene>
    <name evidence="3" type="ORF">PC110_g13986</name>
    <name evidence="1" type="ORF">PC117_g22288</name>
    <name evidence="2" type="ORF">PC129_g20078</name>
</gene>
<dbReference type="VEuPathDB" id="FungiDB:PC110_g13986"/>
<evidence type="ECO:0000313" key="2">
    <source>
        <dbReference type="EMBL" id="KAG3208902.1"/>
    </source>
</evidence>
<keyword evidence="4" id="KW-1185">Reference proteome</keyword>
<sequence length="98" mass="11280">MKQDDKPNLVILKVRSKREGSLRALVDSGASNNFVRQKSQSKLKFEEVETPRSVLEVRLATAATARTEKCVVRVRFSYKHRVFVEDLVVLDLDDKFDQ</sequence>
<evidence type="ECO:0000313" key="1">
    <source>
        <dbReference type="EMBL" id="KAG2899297.1"/>
    </source>
</evidence>
<proteinExistence type="predicted"/>
<dbReference type="Proteomes" id="UP000736787">
    <property type="component" value="Unassembled WGS sequence"/>
</dbReference>
<dbReference type="OrthoDB" id="126394at2759"/>
<reference evidence="3 4" key="1">
    <citation type="submission" date="2018-01" db="EMBL/GenBank/DDBJ databases">
        <title>Draft genome of the strawberry crown rot pathogen Phytophthora cactorum.</title>
        <authorList>
            <person name="Armitage A.D."/>
            <person name="Lysoe E."/>
            <person name="Nellist C.F."/>
            <person name="Harrison R.J."/>
            <person name="Brurberg M.B."/>
        </authorList>
    </citation>
    <scope>NUCLEOTIDE SEQUENCE [LARGE SCALE GENOMIC DNA]</scope>
    <source>
        <strain evidence="3 4">10300</strain>
    </source>
</reference>
<dbReference type="InterPro" id="IPR021109">
    <property type="entry name" value="Peptidase_aspartic_dom_sf"/>
</dbReference>
<dbReference type="CDD" id="cd00303">
    <property type="entry name" value="retropepsin_like"/>
    <property type="match status" value="1"/>
</dbReference>
<protein>
    <recommendedName>
        <fullName evidence="5">Aspartic peptidase domain</fullName>
    </recommendedName>
</protein>
<dbReference type="Proteomes" id="UP000251314">
    <property type="component" value="Unassembled WGS sequence"/>
</dbReference>